<sequence length="78" mass="9267">MTRNFKDLKTPRIQIDNNPSKKFKQKHGTRRVSKPSAAVSIGREEAWRRLIAEMPDMRLRTQDCLAVYFHERLIDKLK</sequence>
<evidence type="ECO:0000313" key="2">
    <source>
        <dbReference type="EMBL" id="GIX78644.1"/>
    </source>
</evidence>
<feature type="compositionally biased region" description="Basic and acidic residues" evidence="1">
    <location>
        <begin position="1"/>
        <end position="10"/>
    </location>
</feature>
<proteinExistence type="predicted"/>
<dbReference type="EMBL" id="BPLR01002857">
    <property type="protein sequence ID" value="GIX78644.1"/>
    <property type="molecule type" value="Genomic_DNA"/>
</dbReference>
<feature type="compositionally biased region" description="Basic residues" evidence="1">
    <location>
        <begin position="21"/>
        <end position="33"/>
    </location>
</feature>
<accession>A0AAV4N5F2</accession>
<protein>
    <submittedName>
        <fullName evidence="2">Uncharacterized protein</fullName>
    </submittedName>
</protein>
<evidence type="ECO:0000256" key="1">
    <source>
        <dbReference type="SAM" id="MobiDB-lite"/>
    </source>
</evidence>
<evidence type="ECO:0000313" key="3">
    <source>
        <dbReference type="Proteomes" id="UP001054945"/>
    </source>
</evidence>
<dbReference type="Proteomes" id="UP001054945">
    <property type="component" value="Unassembled WGS sequence"/>
</dbReference>
<dbReference type="AlphaFoldDB" id="A0AAV4N5F2"/>
<comment type="caution">
    <text evidence="2">The sequence shown here is derived from an EMBL/GenBank/DDBJ whole genome shotgun (WGS) entry which is preliminary data.</text>
</comment>
<gene>
    <name evidence="2" type="ORF">CEXT_253461</name>
</gene>
<name>A0AAV4N5F2_CAEEX</name>
<keyword evidence="3" id="KW-1185">Reference proteome</keyword>
<organism evidence="2 3">
    <name type="scientific">Caerostris extrusa</name>
    <name type="common">Bark spider</name>
    <name type="synonym">Caerostris bankana</name>
    <dbReference type="NCBI Taxonomy" id="172846"/>
    <lineage>
        <taxon>Eukaryota</taxon>
        <taxon>Metazoa</taxon>
        <taxon>Ecdysozoa</taxon>
        <taxon>Arthropoda</taxon>
        <taxon>Chelicerata</taxon>
        <taxon>Arachnida</taxon>
        <taxon>Araneae</taxon>
        <taxon>Araneomorphae</taxon>
        <taxon>Entelegynae</taxon>
        <taxon>Araneoidea</taxon>
        <taxon>Araneidae</taxon>
        <taxon>Caerostris</taxon>
    </lineage>
</organism>
<feature type="region of interest" description="Disordered" evidence="1">
    <location>
        <begin position="1"/>
        <end position="37"/>
    </location>
</feature>
<reference evidence="2 3" key="1">
    <citation type="submission" date="2021-06" db="EMBL/GenBank/DDBJ databases">
        <title>Caerostris extrusa draft genome.</title>
        <authorList>
            <person name="Kono N."/>
            <person name="Arakawa K."/>
        </authorList>
    </citation>
    <scope>NUCLEOTIDE SEQUENCE [LARGE SCALE GENOMIC DNA]</scope>
</reference>